<dbReference type="PANTHER" id="PTHR44592">
    <property type="entry name" value="NUDIX HYDROLASE DOMAIN-CONTAINING PROTEIN"/>
    <property type="match status" value="1"/>
</dbReference>
<reference evidence="2" key="1">
    <citation type="submission" date="2025-08" db="UniProtKB">
        <authorList>
            <consortium name="Ensembl"/>
        </authorList>
    </citation>
    <scope>IDENTIFICATION</scope>
</reference>
<dbReference type="Proteomes" id="UP000694559">
    <property type="component" value="Unplaced"/>
</dbReference>
<evidence type="ECO:0000256" key="1">
    <source>
        <dbReference type="SAM" id="MobiDB-lite"/>
    </source>
</evidence>
<feature type="region of interest" description="Disordered" evidence="1">
    <location>
        <begin position="42"/>
        <end position="62"/>
    </location>
</feature>
<dbReference type="OrthoDB" id="6158176at2759"/>
<reference evidence="2" key="2">
    <citation type="submission" date="2025-09" db="UniProtKB">
        <authorList>
            <consortium name="Ensembl"/>
        </authorList>
    </citation>
    <scope>IDENTIFICATION</scope>
</reference>
<evidence type="ECO:0000313" key="2">
    <source>
        <dbReference type="Ensembl" id="ENSNNAP00000027802.1"/>
    </source>
</evidence>
<feature type="compositionally biased region" description="Basic residues" evidence="1">
    <location>
        <begin position="79"/>
        <end position="89"/>
    </location>
</feature>
<feature type="compositionally biased region" description="Low complexity" evidence="1">
    <location>
        <begin position="42"/>
        <end position="52"/>
    </location>
</feature>
<keyword evidence="3" id="KW-1185">Reference proteome</keyword>
<feature type="compositionally biased region" description="Basic residues" evidence="1">
    <location>
        <begin position="97"/>
        <end position="107"/>
    </location>
</feature>
<organism evidence="2 3">
    <name type="scientific">Naja naja</name>
    <name type="common">Indian cobra</name>
    <dbReference type="NCBI Taxonomy" id="35670"/>
    <lineage>
        <taxon>Eukaryota</taxon>
        <taxon>Metazoa</taxon>
        <taxon>Chordata</taxon>
        <taxon>Craniata</taxon>
        <taxon>Vertebrata</taxon>
        <taxon>Euteleostomi</taxon>
        <taxon>Lepidosauria</taxon>
        <taxon>Squamata</taxon>
        <taxon>Bifurcata</taxon>
        <taxon>Unidentata</taxon>
        <taxon>Episquamata</taxon>
        <taxon>Toxicofera</taxon>
        <taxon>Serpentes</taxon>
        <taxon>Colubroidea</taxon>
        <taxon>Elapidae</taxon>
        <taxon>Elapinae</taxon>
        <taxon>Naja</taxon>
    </lineage>
</organism>
<protein>
    <submittedName>
        <fullName evidence="2">Uncharacterized protein</fullName>
    </submittedName>
</protein>
<proteinExistence type="predicted"/>
<evidence type="ECO:0000313" key="3">
    <source>
        <dbReference type="Proteomes" id="UP000694559"/>
    </source>
</evidence>
<dbReference type="Ensembl" id="ENSNNAT00000029127.1">
    <property type="protein sequence ID" value="ENSNNAP00000027802.1"/>
    <property type="gene ID" value="ENSNNAG00000017942.1"/>
</dbReference>
<dbReference type="PANTHER" id="PTHR44592:SF3">
    <property type="entry name" value="SECRETED PROTEIN"/>
    <property type="match status" value="1"/>
</dbReference>
<feature type="region of interest" description="Disordered" evidence="1">
    <location>
        <begin position="79"/>
        <end position="111"/>
    </location>
</feature>
<name>A0A8C6YD76_NAJNA</name>
<dbReference type="AlphaFoldDB" id="A0A8C6YD76"/>
<accession>A0A8C6YD76</accession>
<sequence>SPPLPSSASQTLQPSVVVLGAFSCASRRRNQAASQVSVSSVIDSSLSLSRSPTPSPPTPLLGFPSSSVLLPLIYERRKRATTKKKTKKKDQREGKRKEGRKKRRRKTQPASHLTLSLSLSLSLSLPFSLSLSLSLRVSLIPWFLGNPARCATRYPGGIFTTKLGSMSGKVIKSKEEKDASKVMDDTSPGTQEYIMLRQDSIQSTELKKRQSPFRTK</sequence>